<dbReference type="KEGG" id="alt:ambt_08775"/>
<reference evidence="1 2" key="1">
    <citation type="journal article" date="2011" name="J. Bacteriol.">
        <title>Complete genome sequence of the polycyclic aromatic hydrocarbon-degrading bacterium Alteromonas sp. strain SN2.</title>
        <authorList>
            <person name="Jin H.M."/>
            <person name="Jeong H."/>
            <person name="Moon E.J."/>
            <person name="Math R.K."/>
            <person name="Lee K."/>
            <person name="Kim H.J."/>
            <person name="Jeon C.O."/>
            <person name="Oh T.K."/>
            <person name="Kim J.F."/>
        </authorList>
    </citation>
    <scope>NUCLEOTIDE SEQUENCE [LARGE SCALE GENOMIC DNA]</scope>
    <source>
        <strain evidence="2">JCM 17741 / KACC 18427 / KCTC 11700BP / SN2</strain>
    </source>
</reference>
<dbReference type="AlphaFoldDB" id="F5Z888"/>
<dbReference type="HOGENOM" id="CLU_1060236_0_0_6"/>
<proteinExistence type="predicted"/>
<dbReference type="SUPFAM" id="SSF56399">
    <property type="entry name" value="ADP-ribosylation"/>
    <property type="match status" value="1"/>
</dbReference>
<dbReference type="OrthoDB" id="3194844at2"/>
<evidence type="ECO:0000313" key="2">
    <source>
        <dbReference type="Proteomes" id="UP000000683"/>
    </source>
</evidence>
<sequence>MRTRLSNTPVGKRLTYSSDISLAECENFILESAIEDNSFRQWLAHLIHFRLQITNEPDPYSVGDEPGEFDRLKDLVVTSLHNSGYEMQSSELSLAQNEIEINKAIIAQYTDEQGLYNEVNNLLRDGHQGEDIGKETLVPWILQLNAAIRREDEYTKLSYRGASFSDEDISKYNIGDMFIWAPFTSASKSKENCLEGNVLFEFKPVSALSEYGKRAPRDISKYSFFPEEEEVLFPICCAFRITAIEILPSNKTLIRMDVLDHN</sequence>
<evidence type="ECO:0008006" key="3">
    <source>
        <dbReference type="Google" id="ProtNLM"/>
    </source>
</evidence>
<dbReference type="Proteomes" id="UP000000683">
    <property type="component" value="Chromosome"/>
</dbReference>
<protein>
    <recommendedName>
        <fullName evidence="3">NAD(+)--protein-arginine ADP-ribosyltransferase</fullName>
    </recommendedName>
</protein>
<name>F5Z888_ALTNA</name>
<accession>F5Z888</accession>
<dbReference type="EMBL" id="CP002339">
    <property type="protein sequence ID" value="AEF03281.1"/>
    <property type="molecule type" value="Genomic_DNA"/>
</dbReference>
<keyword evidence="2" id="KW-1185">Reference proteome</keyword>
<dbReference type="PROSITE" id="PS51996">
    <property type="entry name" value="TR_MART"/>
    <property type="match status" value="1"/>
</dbReference>
<organism evidence="1 2">
    <name type="scientific">Alteromonas naphthalenivorans</name>
    <dbReference type="NCBI Taxonomy" id="715451"/>
    <lineage>
        <taxon>Bacteria</taxon>
        <taxon>Pseudomonadati</taxon>
        <taxon>Pseudomonadota</taxon>
        <taxon>Gammaproteobacteria</taxon>
        <taxon>Alteromonadales</taxon>
        <taxon>Alteromonadaceae</taxon>
        <taxon>Alteromonas/Salinimonas group</taxon>
        <taxon>Alteromonas</taxon>
    </lineage>
</organism>
<dbReference type="RefSeq" id="WP_013784218.1">
    <property type="nucleotide sequence ID" value="NC_015554.1"/>
</dbReference>
<dbReference type="Gene3D" id="3.90.176.10">
    <property type="entry name" value="Toxin ADP-ribosyltransferase, Chain A, domain 1"/>
    <property type="match status" value="1"/>
</dbReference>
<evidence type="ECO:0000313" key="1">
    <source>
        <dbReference type="EMBL" id="AEF03281.1"/>
    </source>
</evidence>
<gene>
    <name evidence="1" type="ordered locus">ambt_08775</name>
</gene>